<dbReference type="EMBL" id="BPTR01000001">
    <property type="protein sequence ID" value="GJG28786.1"/>
    <property type="molecule type" value="Genomic_DNA"/>
</dbReference>
<proteinExistence type="predicted"/>
<dbReference type="Proteomes" id="UP000887043">
    <property type="component" value="Unassembled WGS sequence"/>
</dbReference>
<sequence length="62" mass="7213">MSIRPNFKEAARIYGERKNEIILQWLEKRYGYLVPEAITPYIQMSLNVSSSFGGRVQMAYPT</sequence>
<reference evidence="1" key="1">
    <citation type="submission" date="2021-08" db="EMBL/GenBank/DDBJ databases">
        <title>Prevotella lacticifex sp. nov., isolated from rumen of cow.</title>
        <authorList>
            <person name="Shinkai T."/>
            <person name="Ikeyama N."/>
            <person name="Kumagai M."/>
            <person name="Ohmori H."/>
            <person name="Sakamoto M."/>
            <person name="Ohkuma M."/>
            <person name="Mitsumori M."/>
        </authorList>
    </citation>
    <scope>NUCLEOTIDE SEQUENCE</scope>
    <source>
        <strain evidence="1">DSM 11371</strain>
    </source>
</reference>
<gene>
    <name evidence="1" type="ORF">PRRU23_24860</name>
</gene>
<accession>A0AA37HY28</accession>
<protein>
    <submittedName>
        <fullName evidence="1">Uncharacterized protein</fullName>
    </submittedName>
</protein>
<organism evidence="1 2">
    <name type="scientific">Segatella bryantii</name>
    <name type="common">Prevotella bryantii</name>
    <dbReference type="NCBI Taxonomy" id="77095"/>
    <lineage>
        <taxon>Bacteria</taxon>
        <taxon>Pseudomonadati</taxon>
        <taxon>Bacteroidota</taxon>
        <taxon>Bacteroidia</taxon>
        <taxon>Bacteroidales</taxon>
        <taxon>Prevotellaceae</taxon>
        <taxon>Segatella</taxon>
    </lineage>
</organism>
<name>A0AA37HY28_SEGBR</name>
<comment type="caution">
    <text evidence="1">The sequence shown here is derived from an EMBL/GenBank/DDBJ whole genome shotgun (WGS) entry which is preliminary data.</text>
</comment>
<evidence type="ECO:0000313" key="1">
    <source>
        <dbReference type="EMBL" id="GJG28786.1"/>
    </source>
</evidence>
<evidence type="ECO:0000313" key="2">
    <source>
        <dbReference type="Proteomes" id="UP000887043"/>
    </source>
</evidence>
<dbReference type="AlphaFoldDB" id="A0AA37HY28"/>